<reference evidence="1 2" key="1">
    <citation type="submission" date="2016-10" db="EMBL/GenBank/DDBJ databases">
        <authorList>
            <person name="de Groot N.N."/>
        </authorList>
    </citation>
    <scope>NUCLEOTIDE SEQUENCE [LARGE SCALE GENOMIC DNA]</scope>
    <source>
        <strain evidence="1 2">DSM 44778</strain>
    </source>
</reference>
<evidence type="ECO:0000313" key="1">
    <source>
        <dbReference type="EMBL" id="SFJ83282.1"/>
    </source>
</evidence>
<dbReference type="OrthoDB" id="1916977at2"/>
<evidence type="ECO:0000313" key="2">
    <source>
        <dbReference type="Proteomes" id="UP000199545"/>
    </source>
</evidence>
<name>A0A1I3UK54_9BACL</name>
<dbReference type="EMBL" id="FORR01000025">
    <property type="protein sequence ID" value="SFJ83282.1"/>
    <property type="molecule type" value="Genomic_DNA"/>
</dbReference>
<organism evidence="1 2">
    <name type="scientific">Thermoflavimicrobium dichotomicum</name>
    <dbReference type="NCBI Taxonomy" id="46223"/>
    <lineage>
        <taxon>Bacteria</taxon>
        <taxon>Bacillati</taxon>
        <taxon>Bacillota</taxon>
        <taxon>Bacilli</taxon>
        <taxon>Bacillales</taxon>
        <taxon>Thermoactinomycetaceae</taxon>
        <taxon>Thermoflavimicrobium</taxon>
    </lineage>
</organism>
<proteinExistence type="predicted"/>
<dbReference type="RefSeq" id="WP_093231536.1">
    <property type="nucleotide sequence ID" value="NZ_FORR01000025.1"/>
</dbReference>
<accession>A0A1I3UK54</accession>
<sequence>MRQLKTSDIFRLSSIIRKLNLKKELASLNAETPEKFGLQLILLLFENLDQAEEEISAFFADLAGKKPEEFKEMDLAELSQFIEELQEVQGLKDFFRSLFQTGKVS</sequence>
<dbReference type="Proteomes" id="UP000199545">
    <property type="component" value="Unassembled WGS sequence"/>
</dbReference>
<gene>
    <name evidence="1" type="ORF">SAMN05421852_12546</name>
</gene>
<dbReference type="AlphaFoldDB" id="A0A1I3UK54"/>
<dbReference type="STRING" id="46223.SAMN05421852_12546"/>
<keyword evidence="2" id="KW-1185">Reference proteome</keyword>
<protein>
    <submittedName>
        <fullName evidence="1">Uncharacterized protein</fullName>
    </submittedName>
</protein>